<reference evidence="3" key="1">
    <citation type="submission" date="2023-07" db="EMBL/GenBank/DDBJ databases">
        <authorList>
            <person name="Yang W."/>
            <person name="Chen J."/>
            <person name="Ji P."/>
            <person name="Hu F."/>
        </authorList>
    </citation>
    <scope>NUCLEOTIDE SEQUENCE</scope>
    <source>
        <strain evidence="3">CRE-138-0111</strain>
    </source>
</reference>
<dbReference type="InterPro" id="IPR002541">
    <property type="entry name" value="Cyt_c_assembly"/>
</dbReference>
<dbReference type="PANTHER" id="PTHR38034:SF1">
    <property type="entry name" value="INNER MEMBRANE PROTEIN YPJD"/>
    <property type="match status" value="1"/>
</dbReference>
<dbReference type="PANTHER" id="PTHR38034">
    <property type="entry name" value="INNER MEMBRANE PROTEIN YPJD"/>
    <property type="match status" value="1"/>
</dbReference>
<name>A0ABT9AR04_9GAMM</name>
<feature type="domain" description="Cytochrome c assembly protein" evidence="2">
    <location>
        <begin position="36"/>
        <end position="261"/>
    </location>
</feature>
<organism evidence="3 4">
    <name type="scientific">Providencia huashanensis</name>
    <dbReference type="NCBI Taxonomy" id="3037798"/>
    <lineage>
        <taxon>Bacteria</taxon>
        <taxon>Pseudomonadati</taxon>
        <taxon>Pseudomonadota</taxon>
        <taxon>Gammaproteobacteria</taxon>
        <taxon>Enterobacterales</taxon>
        <taxon>Morganellaceae</taxon>
        <taxon>Providencia</taxon>
    </lineage>
</organism>
<evidence type="ECO:0000256" key="1">
    <source>
        <dbReference type="SAM" id="Phobius"/>
    </source>
</evidence>
<dbReference type="Proteomes" id="UP001176478">
    <property type="component" value="Unassembled WGS sequence"/>
</dbReference>
<feature type="transmembrane region" description="Helical" evidence="1">
    <location>
        <begin position="33"/>
        <end position="53"/>
    </location>
</feature>
<comment type="caution">
    <text evidence="3">The sequence shown here is derived from an EMBL/GenBank/DDBJ whole genome shotgun (WGS) entry which is preliminary data.</text>
</comment>
<proteinExistence type="predicted"/>
<dbReference type="EMBL" id="JAUQTG010000006">
    <property type="protein sequence ID" value="MDO7856996.1"/>
    <property type="molecule type" value="Genomic_DNA"/>
</dbReference>
<protein>
    <submittedName>
        <fullName evidence="3">Inner membrane protein YpjD</fullName>
    </submittedName>
</protein>
<feature type="transmembrane region" description="Helical" evidence="1">
    <location>
        <begin position="93"/>
        <end position="111"/>
    </location>
</feature>
<dbReference type="Pfam" id="PF01578">
    <property type="entry name" value="Cytochrom_C_asm"/>
    <property type="match status" value="1"/>
</dbReference>
<gene>
    <name evidence="3" type="ORF">Q5E86_11705</name>
</gene>
<feature type="transmembrane region" description="Helical" evidence="1">
    <location>
        <begin position="175"/>
        <end position="197"/>
    </location>
</feature>
<sequence length="269" mass="30365">MPVFAVIAVCTYMVSLLLIVPGQVRKQPFYRRLAILLAVIALVTHAITLKLLIFSEAEGQNLTLLNLGSAVSLLMCVIMTVVAYWGKAWYLTPIVYSFAIINLMLSTIMPGEFITHLEASVPLFVHIGLALLSYATLLIAALYALQVALIDHQLKNKTLKFSPDMPPMMVVERKMFHITQVGVILLTLTLCTGFIYMDNIFGKENIHKSVLSVIAWFVYITLLWGHFHGGWRGKRVLFFHVGGSIILTMAFFGNRLIQEFIIFWQLNHH</sequence>
<keyword evidence="1" id="KW-0812">Transmembrane</keyword>
<feature type="transmembrane region" description="Helical" evidence="1">
    <location>
        <begin position="6"/>
        <end position="24"/>
    </location>
</feature>
<keyword evidence="1" id="KW-1133">Transmembrane helix</keyword>
<keyword evidence="4" id="KW-1185">Reference proteome</keyword>
<evidence type="ECO:0000313" key="4">
    <source>
        <dbReference type="Proteomes" id="UP001176478"/>
    </source>
</evidence>
<evidence type="ECO:0000313" key="3">
    <source>
        <dbReference type="EMBL" id="MDO7856996.1"/>
    </source>
</evidence>
<feature type="transmembrane region" description="Helical" evidence="1">
    <location>
        <begin position="65"/>
        <end position="86"/>
    </location>
</feature>
<accession>A0ABT9AR04</accession>
<feature type="transmembrane region" description="Helical" evidence="1">
    <location>
        <begin position="237"/>
        <end position="257"/>
    </location>
</feature>
<feature type="transmembrane region" description="Helical" evidence="1">
    <location>
        <begin position="123"/>
        <end position="150"/>
    </location>
</feature>
<reference evidence="3" key="2">
    <citation type="journal article" date="2024" name="Int. J. Antimicrob. Agents">
        <title>Identification of a novel Providencia species showing multi-drug-resistant in three patients with hospital-acquired infection.</title>
        <authorList>
            <person name="Yang W."/>
            <person name="Chen J."/>
            <person name="Yang F."/>
            <person name="Ji P."/>
            <person name="Shen S."/>
            <person name="Yin D."/>
            <person name="Hu F."/>
        </authorList>
    </citation>
    <scope>NUCLEOTIDE SEQUENCE</scope>
    <source>
        <strain evidence="3">CRE-138-0111</strain>
    </source>
</reference>
<feature type="transmembrane region" description="Helical" evidence="1">
    <location>
        <begin position="209"/>
        <end position="225"/>
    </location>
</feature>
<dbReference type="InterPro" id="IPR052372">
    <property type="entry name" value="YpjD/HemX"/>
</dbReference>
<keyword evidence="1" id="KW-0472">Membrane</keyword>
<evidence type="ECO:0000259" key="2">
    <source>
        <dbReference type="Pfam" id="PF01578"/>
    </source>
</evidence>